<accession>A0A0M3KIZ4</accession>
<sequence length="164" mass="18610">MWVRVWESYRDFHADLFPETVGPFSGCSANEWLDGSNLQPMRVSLDPARKGELIATINIDSKSDAMKSDSRMDQQSKKESLQPKTAGDEIIINGNRSAESTQHSNISERSSNVNINVTSSNDITEQVMPKPPKRAQVCYLVYVFKVHRSFHKDELKYGLYLVLN</sequence>
<feature type="compositionally biased region" description="Basic and acidic residues" evidence="1">
    <location>
        <begin position="64"/>
        <end position="81"/>
    </location>
</feature>
<evidence type="ECO:0000256" key="1">
    <source>
        <dbReference type="SAM" id="MobiDB-lite"/>
    </source>
</evidence>
<dbReference type="OrthoDB" id="5842707at2759"/>
<evidence type="ECO:0000313" key="2">
    <source>
        <dbReference type="EMBL" id="VDK76111.1"/>
    </source>
</evidence>
<proteinExistence type="predicted"/>
<name>A0A0M3KIZ4_ANISI</name>
<organism evidence="4">
    <name type="scientific">Anisakis simplex</name>
    <name type="common">Herring worm</name>
    <dbReference type="NCBI Taxonomy" id="6269"/>
    <lineage>
        <taxon>Eukaryota</taxon>
        <taxon>Metazoa</taxon>
        <taxon>Ecdysozoa</taxon>
        <taxon>Nematoda</taxon>
        <taxon>Chromadorea</taxon>
        <taxon>Rhabditida</taxon>
        <taxon>Spirurina</taxon>
        <taxon>Ascaridomorpha</taxon>
        <taxon>Ascaridoidea</taxon>
        <taxon>Anisakidae</taxon>
        <taxon>Anisakis</taxon>
        <taxon>Anisakis simplex complex</taxon>
    </lineage>
</organism>
<evidence type="ECO:0000313" key="4">
    <source>
        <dbReference type="WBParaSite" id="ASIM_0002096601-mRNA-1"/>
    </source>
</evidence>
<dbReference type="EMBL" id="UYRR01039339">
    <property type="protein sequence ID" value="VDK76111.1"/>
    <property type="molecule type" value="Genomic_DNA"/>
</dbReference>
<dbReference type="PANTHER" id="PTHR10856:SF20">
    <property type="entry name" value="CORONIN-7"/>
    <property type="match status" value="1"/>
</dbReference>
<dbReference type="WBParaSite" id="ASIM_0002096601-mRNA-1">
    <property type="protein sequence ID" value="ASIM_0002096601-mRNA-1"/>
    <property type="gene ID" value="ASIM_0002096601"/>
</dbReference>
<feature type="region of interest" description="Disordered" evidence="1">
    <location>
        <begin position="64"/>
        <end position="89"/>
    </location>
</feature>
<evidence type="ECO:0000313" key="3">
    <source>
        <dbReference type="Proteomes" id="UP000267096"/>
    </source>
</evidence>
<dbReference type="InterPro" id="IPR015505">
    <property type="entry name" value="Coronin"/>
</dbReference>
<reference evidence="4" key="1">
    <citation type="submission" date="2017-02" db="UniProtKB">
        <authorList>
            <consortium name="WormBaseParasite"/>
        </authorList>
    </citation>
    <scope>IDENTIFICATION</scope>
</reference>
<dbReference type="PANTHER" id="PTHR10856">
    <property type="entry name" value="CORONIN"/>
    <property type="match status" value="1"/>
</dbReference>
<dbReference type="AlphaFoldDB" id="A0A0M3KIZ4"/>
<dbReference type="Pfam" id="PF16300">
    <property type="entry name" value="WD40_4"/>
    <property type="match status" value="1"/>
</dbReference>
<protein>
    <submittedName>
        <fullName evidence="4">GYF domain-containing protein</fullName>
    </submittedName>
</protein>
<keyword evidence="3" id="KW-1185">Reference proteome</keyword>
<reference evidence="2 3" key="2">
    <citation type="submission" date="2018-11" db="EMBL/GenBank/DDBJ databases">
        <authorList>
            <consortium name="Pathogen Informatics"/>
        </authorList>
    </citation>
    <scope>NUCLEOTIDE SEQUENCE [LARGE SCALE GENOMIC DNA]</scope>
</reference>
<gene>
    <name evidence="2" type="ORF">ASIM_LOCUS20342</name>
</gene>
<dbReference type="Proteomes" id="UP000267096">
    <property type="component" value="Unassembled WGS sequence"/>
</dbReference>